<dbReference type="InterPro" id="IPR001525">
    <property type="entry name" value="C5_MeTfrase"/>
</dbReference>
<keyword evidence="1" id="KW-0489">Methyltransferase</keyword>
<feature type="region of interest" description="Disordered" evidence="6">
    <location>
        <begin position="1"/>
        <end position="57"/>
    </location>
</feature>
<evidence type="ECO:0000256" key="6">
    <source>
        <dbReference type="SAM" id="MobiDB-lite"/>
    </source>
</evidence>
<dbReference type="Gene3D" id="3.40.50.150">
    <property type="entry name" value="Vaccinia Virus protein VP39"/>
    <property type="match status" value="1"/>
</dbReference>
<feature type="compositionally biased region" description="Polar residues" evidence="6">
    <location>
        <begin position="315"/>
        <end position="326"/>
    </location>
</feature>
<dbReference type="OrthoDB" id="423221at2759"/>
<evidence type="ECO:0000256" key="1">
    <source>
        <dbReference type="ARBA" id="ARBA00022603"/>
    </source>
</evidence>
<dbReference type="GO" id="GO:0008094">
    <property type="term" value="F:ATP-dependent activity, acting on DNA"/>
    <property type="evidence" value="ECO:0007669"/>
    <property type="project" value="TreeGrafter"/>
</dbReference>
<dbReference type="EMBL" id="MU006243">
    <property type="protein sequence ID" value="KAF2819824.1"/>
    <property type="molecule type" value="Genomic_DNA"/>
</dbReference>
<dbReference type="SMART" id="SM00487">
    <property type="entry name" value="DEXDc"/>
    <property type="match status" value="1"/>
</dbReference>
<gene>
    <name evidence="8" type="ORF">CC86DRAFT_334939</name>
</gene>
<organism evidence="8 9">
    <name type="scientific">Ophiobolus disseminans</name>
    <dbReference type="NCBI Taxonomy" id="1469910"/>
    <lineage>
        <taxon>Eukaryota</taxon>
        <taxon>Fungi</taxon>
        <taxon>Dikarya</taxon>
        <taxon>Ascomycota</taxon>
        <taxon>Pezizomycotina</taxon>
        <taxon>Dothideomycetes</taxon>
        <taxon>Pleosporomycetidae</taxon>
        <taxon>Pleosporales</taxon>
        <taxon>Pleosporineae</taxon>
        <taxon>Phaeosphaeriaceae</taxon>
        <taxon>Ophiobolus</taxon>
    </lineage>
</organism>
<keyword evidence="4" id="KW-0378">Hydrolase</keyword>
<reference evidence="8" key="1">
    <citation type="journal article" date="2020" name="Stud. Mycol.">
        <title>101 Dothideomycetes genomes: a test case for predicting lifestyles and emergence of pathogens.</title>
        <authorList>
            <person name="Haridas S."/>
            <person name="Albert R."/>
            <person name="Binder M."/>
            <person name="Bloem J."/>
            <person name="Labutti K."/>
            <person name="Salamov A."/>
            <person name="Andreopoulos B."/>
            <person name="Baker S."/>
            <person name="Barry K."/>
            <person name="Bills G."/>
            <person name="Bluhm B."/>
            <person name="Cannon C."/>
            <person name="Castanera R."/>
            <person name="Culley D."/>
            <person name="Daum C."/>
            <person name="Ezra D."/>
            <person name="Gonzalez J."/>
            <person name="Henrissat B."/>
            <person name="Kuo A."/>
            <person name="Liang C."/>
            <person name="Lipzen A."/>
            <person name="Lutzoni F."/>
            <person name="Magnuson J."/>
            <person name="Mondo S."/>
            <person name="Nolan M."/>
            <person name="Ohm R."/>
            <person name="Pangilinan J."/>
            <person name="Park H.-J."/>
            <person name="Ramirez L."/>
            <person name="Alfaro M."/>
            <person name="Sun H."/>
            <person name="Tritt A."/>
            <person name="Yoshinaga Y."/>
            <person name="Zwiers L.-H."/>
            <person name="Turgeon B."/>
            <person name="Goodwin S."/>
            <person name="Spatafora J."/>
            <person name="Crous P."/>
            <person name="Grigoriev I."/>
        </authorList>
    </citation>
    <scope>NUCLEOTIDE SEQUENCE</scope>
    <source>
        <strain evidence="8">CBS 113818</strain>
    </source>
</reference>
<dbReference type="InterPro" id="IPR027417">
    <property type="entry name" value="P-loop_NTPase"/>
</dbReference>
<dbReference type="Gene3D" id="3.40.50.300">
    <property type="entry name" value="P-loop containing nucleotide triphosphate hydrolases"/>
    <property type="match status" value="1"/>
</dbReference>
<protein>
    <recommendedName>
        <fullName evidence="7">Helicase C-terminal domain-containing protein</fullName>
    </recommendedName>
</protein>
<dbReference type="GO" id="GO:0016787">
    <property type="term" value="F:hydrolase activity"/>
    <property type="evidence" value="ECO:0007669"/>
    <property type="project" value="UniProtKB-KW"/>
</dbReference>
<evidence type="ECO:0000313" key="8">
    <source>
        <dbReference type="EMBL" id="KAF2819824.1"/>
    </source>
</evidence>
<dbReference type="Pfam" id="PF00145">
    <property type="entry name" value="DNA_methylase"/>
    <property type="match status" value="1"/>
</dbReference>
<dbReference type="InterPro" id="IPR014001">
    <property type="entry name" value="Helicase_ATP-bd"/>
</dbReference>
<dbReference type="InterPro" id="IPR038718">
    <property type="entry name" value="SNF2-like_sf"/>
</dbReference>
<feature type="compositionally biased region" description="Polar residues" evidence="6">
    <location>
        <begin position="497"/>
        <end position="506"/>
    </location>
</feature>
<evidence type="ECO:0000256" key="5">
    <source>
        <dbReference type="ARBA" id="ARBA00022840"/>
    </source>
</evidence>
<keyword evidence="9" id="KW-1185">Reference proteome</keyword>
<dbReference type="PANTHER" id="PTHR45626">
    <property type="entry name" value="TRANSCRIPTION TERMINATION FACTOR 2-RELATED"/>
    <property type="match status" value="1"/>
</dbReference>
<dbReference type="GO" id="GO:0032259">
    <property type="term" value="P:methylation"/>
    <property type="evidence" value="ECO:0007669"/>
    <property type="project" value="UniProtKB-KW"/>
</dbReference>
<name>A0A6A6ZHN3_9PLEO</name>
<dbReference type="PANTHER" id="PTHR45626:SF26">
    <property type="entry name" value="FAMILY HELICASE, PUTATIVE (AFU_ORTHOLOGUE AFUA_2G09120)-RELATED"/>
    <property type="match status" value="1"/>
</dbReference>
<evidence type="ECO:0000313" key="9">
    <source>
        <dbReference type="Proteomes" id="UP000799424"/>
    </source>
</evidence>
<accession>A0A6A6ZHN3</accession>
<sequence length="2428" mass="270708">MTPPPSSRKRSRDSEAEVPAWDGDTIAVLPRRPAAVQDAEERAPLRETRTRANKGTQRRIARRIEIVLSPSPSQPALSPPQTSALSSDVIPQHCCYFCRTRGGFAAFQCAFTAGSVICNRCISDKKKTCRPPTSEELQAIAARCDRCTIRGFKKCDGQTPCDVCLRNHTTHLCRRARAPLSRGRHAHASPAEATSNDGLGPQLPISSRVGTRTRPNTLQQAGAADDHELRELPATSGRASRSRVKRDNAPLTTVAREEDLSEQAVVVERARKRRKVDINRHTTGTGDGQPKTQDNRGMTIDESQQDTREGHPSLSLRTMTRRQTVGSEDLAMGEGFDHNGVHNSEAENSHHDHSALNNISPSSSASEMAGSTSATEDDDSLSRQPQHMRESQKRPESSARPRRSRGRVSYVEVFPDAILDEDLEPHSVCEDEDEDESDLYSSKTSGESDVDEESGSEDSVIGRSSAEESTDEEEASADLDDEPTLDHKPAKSKPKSGANTRSTNTKVGKGINFNLPPLDTIEDIFVDMAAKAAQLGLSDVFQDLPGRYLNVATMCSGTESPLLALELLSKGLEQAGLPPIKVRHHFSAEIEVMKQGYIERNFTPTKLFRDVRDFIPEDSMVAVTAYGAEEPIPSALDILIAGFVCKDLSRLNSRQKDLESDGESGDTWRAIYSYAKRFRPSIVLLENVKSTGQMWKSVVSKWDKIDYEAAWLICDTKRYYLPQTRERMYMIAMDRRQCGNDAKKAVHQWQNLMQSLQRQCSSPYEAFLTNALQDSSEHMALASEPDWALCRLRYDHIRSDQRLGILRPITQWSENGTVRPPDFANRPWYYSQSSRVYDAIDVAHLQAAQKGHDSLYKMTVWDVSQNVDRFKAEIGILPCITPGGCDFASNRQQALNGRQLLLLQGMPMNKLLFGRESPRDCQDLAGNAMSTTVIGASLASALICGSRFFRSQPPSDSVSQHESAEVHAMRLSPMEVIKPATLTMEQVDLDLLKRSALLSSRLCSCESDKQISNASIHVCSSCAHTACARCAGNPKHTYAEMIGRDERVETPHDFIQHWRAHFPVRLRFAAFPDVRQLISSLQPLDKHTSIFIDCLVALGIASHAFCFRDIVRQDRGWKVAYSAPHAKLELRIGRDMEWFLFANCPSDLPGNSPVRKLFENPVAHAKVAGNLLDVSWKVHLPVATTHKLHVSGSAARYRSWRSQLGFPDYKSETVPVCLQIRGLGDNCESLVGDFHLLSQCGTASNSLYKRSTGSDLYLFLDPSLTGKSEDDGFVYSHDCGRKRYGEHRISSASINTFWRPWNIQDQLSHDVEAVVPGIWLAVAMRLETFDPLLDARVLVDGKSLAKLQYDCSRPLVLLEITTPERLSVDQFDGSSWVLQHAKSLPSFSTWQSSFMRSPDGCPCAPTHPPVLWHVDTKGVATPQEDRKAAASFERAIKKRPPVFQLQAKASTTGSEIQILLNVAALVHGATRHLSHSSAASTAWRLVVDHADLAPEAFPKFRLLSNSADTPCTLSPAISYLKHAQPRSLAWMKKQELGMAITITEVEEVVEPKLGWRAEARAQISLAIHGGVLADLPSFGKTVTTIALIQSEFEEHTPDSIIRNNRRLGTALPSHVDTAATLIVCPPHIALQWDAELKQFLGLEQYEAYNVLLVTSFSRLQQLSIDDLCSSRVVVVSWSVFAEDEYIFHMAQFTAMPEPSVTSRRAFDTWMRRALHEIPGQLIALQSTSYDAFQGTTKDKLEERLQHSDFQALLPIRIQHGSAYKSYKVLQATKAKAKGKTHTKRKPTTLEDVDQQIPLLHLMRYNRIVVDEYHYLNDDKKLSNVISSVSVKHIPAHKRWVLSGTPALGSFRDVDQIASYLGVKLGRHCLDDGKPMTRSEKTRKTETTLVEDFLSQTEIMSRQWHQARHQDAQQFLDLFVRQNEPFLGHISCVEEIMPVEIDAGHHAVYLELSQHLVSQKMQIKKLNNKLYSDKTDRLNASLNNSASAEDALLKSALVFESGLHLLTNKRAEQRRHTEAELETLMAGFEGLSKTDEISELYVRFKDDIKKFNWLGDSDASYRARRLLIKAEKSPVRSAFPELMVRGLSQEKRSNLAKKLLSNLRETAREFALRTRSERFINAVQSLTEASSNNELLKCSSPNCLGTANMSRIRLVTQCGHTACEDCLAMRADTDTCVHPLCSLAVQGVNLVKATDLGSAVKHVTEEDQFGRKLEAITRLISGLPKGDQGLVFAPNDEIGEVLERILDHHAIPYHSLQGCKASASAKVIEDFKNDIDPETQRKVLILNLGSESAAGVNLINANHVIFVSPLLSNTQYEFDSAMAQAIARSRRYGQEKRVHIYHVIAQRTIDVDNMEHRHKRLDAIATAGFSAKMPPSLAKRTKTRLVKNNAGEMALVPVPWLADVAARKTLGVNEVPETFTSLIEIFLPE</sequence>
<feature type="region of interest" description="Disordered" evidence="6">
    <location>
        <begin position="179"/>
        <end position="252"/>
    </location>
</feature>
<dbReference type="SUPFAM" id="SSF52540">
    <property type="entry name" value="P-loop containing nucleoside triphosphate hydrolases"/>
    <property type="match status" value="2"/>
</dbReference>
<evidence type="ECO:0000256" key="3">
    <source>
        <dbReference type="ARBA" id="ARBA00022741"/>
    </source>
</evidence>
<keyword evidence="3" id="KW-0547">Nucleotide-binding</keyword>
<dbReference type="SUPFAM" id="SSF53335">
    <property type="entry name" value="S-adenosyl-L-methionine-dependent methyltransferases"/>
    <property type="match status" value="1"/>
</dbReference>
<keyword evidence="5" id="KW-0067">ATP-binding</keyword>
<evidence type="ECO:0000259" key="7">
    <source>
        <dbReference type="PROSITE" id="PS51194"/>
    </source>
</evidence>
<dbReference type="InterPro" id="IPR049730">
    <property type="entry name" value="SNF2/RAD54-like_C"/>
</dbReference>
<feature type="compositionally biased region" description="Low complexity" evidence="6">
    <location>
        <begin position="355"/>
        <end position="374"/>
    </location>
</feature>
<feature type="region of interest" description="Disordered" evidence="6">
    <location>
        <begin position="272"/>
        <end position="508"/>
    </location>
</feature>
<feature type="compositionally biased region" description="Polar residues" evidence="6">
    <location>
        <begin position="204"/>
        <end position="220"/>
    </location>
</feature>
<evidence type="ECO:0000256" key="4">
    <source>
        <dbReference type="ARBA" id="ARBA00022801"/>
    </source>
</evidence>
<dbReference type="InterPro" id="IPR029063">
    <property type="entry name" value="SAM-dependent_MTases_sf"/>
</dbReference>
<dbReference type="Pfam" id="PF00176">
    <property type="entry name" value="SNF2-rel_dom"/>
    <property type="match status" value="1"/>
</dbReference>
<feature type="compositionally biased region" description="Acidic residues" evidence="6">
    <location>
        <begin position="468"/>
        <end position="483"/>
    </location>
</feature>
<keyword evidence="2" id="KW-0808">Transferase</keyword>
<feature type="compositionally biased region" description="Basic and acidic residues" evidence="6">
    <location>
        <begin position="39"/>
        <end position="50"/>
    </location>
</feature>
<feature type="compositionally biased region" description="Basic and acidic residues" evidence="6">
    <location>
        <begin position="387"/>
        <end position="399"/>
    </location>
</feature>
<dbReference type="InterPro" id="IPR000330">
    <property type="entry name" value="SNF2_N"/>
</dbReference>
<dbReference type="InterPro" id="IPR001650">
    <property type="entry name" value="Helicase_C-like"/>
</dbReference>
<feature type="compositionally biased region" description="Basic and acidic residues" evidence="6">
    <location>
        <begin position="335"/>
        <end position="354"/>
    </location>
</feature>
<dbReference type="Gene3D" id="3.40.50.10810">
    <property type="entry name" value="Tandem AAA-ATPase domain"/>
    <property type="match status" value="2"/>
</dbReference>
<dbReference type="PROSITE" id="PS51194">
    <property type="entry name" value="HELICASE_CTER"/>
    <property type="match status" value="1"/>
</dbReference>
<dbReference type="CDD" id="cd18793">
    <property type="entry name" value="SF2_C_SNF"/>
    <property type="match status" value="1"/>
</dbReference>
<dbReference type="InterPro" id="IPR050628">
    <property type="entry name" value="SNF2_RAD54_helicase_TF"/>
</dbReference>
<evidence type="ECO:0000256" key="2">
    <source>
        <dbReference type="ARBA" id="ARBA00022679"/>
    </source>
</evidence>
<proteinExistence type="predicted"/>
<feature type="domain" description="Helicase C-terminal" evidence="7">
    <location>
        <begin position="2214"/>
        <end position="2380"/>
    </location>
</feature>
<dbReference type="GO" id="GO:0006281">
    <property type="term" value="P:DNA repair"/>
    <property type="evidence" value="ECO:0007669"/>
    <property type="project" value="TreeGrafter"/>
</dbReference>
<dbReference type="GO" id="GO:0008168">
    <property type="term" value="F:methyltransferase activity"/>
    <property type="evidence" value="ECO:0007669"/>
    <property type="project" value="UniProtKB-KW"/>
</dbReference>
<dbReference type="GO" id="GO:0005524">
    <property type="term" value="F:ATP binding"/>
    <property type="evidence" value="ECO:0007669"/>
    <property type="project" value="UniProtKB-KW"/>
</dbReference>
<dbReference type="GO" id="GO:0005634">
    <property type="term" value="C:nucleus"/>
    <property type="evidence" value="ECO:0007669"/>
    <property type="project" value="TreeGrafter"/>
</dbReference>
<dbReference type="Proteomes" id="UP000799424">
    <property type="component" value="Unassembled WGS sequence"/>
</dbReference>